<protein>
    <submittedName>
        <fullName evidence="5">HTH-type transcriptional activator RhaR</fullName>
    </submittedName>
</protein>
<evidence type="ECO:0000259" key="4">
    <source>
        <dbReference type="PROSITE" id="PS01124"/>
    </source>
</evidence>
<dbReference type="Gene3D" id="1.10.10.60">
    <property type="entry name" value="Homeodomain-like"/>
    <property type="match status" value="1"/>
</dbReference>
<organism evidence="5">
    <name type="scientific">bioreactor metagenome</name>
    <dbReference type="NCBI Taxonomy" id="1076179"/>
    <lineage>
        <taxon>unclassified sequences</taxon>
        <taxon>metagenomes</taxon>
        <taxon>ecological metagenomes</taxon>
    </lineage>
</organism>
<evidence type="ECO:0000256" key="2">
    <source>
        <dbReference type="ARBA" id="ARBA00023125"/>
    </source>
</evidence>
<keyword evidence="1" id="KW-0805">Transcription regulation</keyword>
<dbReference type="InterPro" id="IPR009057">
    <property type="entry name" value="Homeodomain-like_sf"/>
</dbReference>
<evidence type="ECO:0000256" key="3">
    <source>
        <dbReference type="ARBA" id="ARBA00023163"/>
    </source>
</evidence>
<dbReference type="PROSITE" id="PS01124">
    <property type="entry name" value="HTH_ARAC_FAMILY_2"/>
    <property type="match status" value="1"/>
</dbReference>
<dbReference type="InterPro" id="IPR018060">
    <property type="entry name" value="HTH_AraC"/>
</dbReference>
<dbReference type="EMBL" id="VSSQ01032687">
    <property type="protein sequence ID" value="MPM84029.1"/>
    <property type="molecule type" value="Genomic_DNA"/>
</dbReference>
<dbReference type="Pfam" id="PF12833">
    <property type="entry name" value="HTH_18"/>
    <property type="match status" value="1"/>
</dbReference>
<reference evidence="5" key="1">
    <citation type="submission" date="2019-08" db="EMBL/GenBank/DDBJ databases">
        <authorList>
            <person name="Kucharzyk K."/>
            <person name="Murdoch R.W."/>
            <person name="Higgins S."/>
            <person name="Loffler F."/>
        </authorList>
    </citation>
    <scope>NUCLEOTIDE SEQUENCE</scope>
</reference>
<feature type="domain" description="HTH araC/xylS-type" evidence="4">
    <location>
        <begin position="1"/>
        <end position="74"/>
    </location>
</feature>
<dbReference type="AlphaFoldDB" id="A0A645D499"/>
<dbReference type="PANTHER" id="PTHR43280:SF2">
    <property type="entry name" value="HTH-TYPE TRANSCRIPTIONAL REGULATOR EXSA"/>
    <property type="match status" value="1"/>
</dbReference>
<dbReference type="PROSITE" id="PS00041">
    <property type="entry name" value="HTH_ARAC_FAMILY_1"/>
    <property type="match status" value="1"/>
</dbReference>
<dbReference type="PANTHER" id="PTHR43280">
    <property type="entry name" value="ARAC-FAMILY TRANSCRIPTIONAL REGULATOR"/>
    <property type="match status" value="1"/>
</dbReference>
<dbReference type="InterPro" id="IPR018062">
    <property type="entry name" value="HTH_AraC-typ_CS"/>
</dbReference>
<gene>
    <name evidence="5" type="primary">rhaR_130</name>
    <name evidence="5" type="ORF">SDC9_131099</name>
</gene>
<dbReference type="SUPFAM" id="SSF46689">
    <property type="entry name" value="Homeodomain-like"/>
    <property type="match status" value="1"/>
</dbReference>
<dbReference type="PRINTS" id="PR00032">
    <property type="entry name" value="HTHARAC"/>
</dbReference>
<keyword evidence="3" id="KW-0804">Transcription</keyword>
<dbReference type="GO" id="GO:0003700">
    <property type="term" value="F:DNA-binding transcription factor activity"/>
    <property type="evidence" value="ECO:0007669"/>
    <property type="project" value="InterPro"/>
</dbReference>
<proteinExistence type="predicted"/>
<evidence type="ECO:0000313" key="5">
    <source>
        <dbReference type="EMBL" id="MPM84029.1"/>
    </source>
</evidence>
<name>A0A645D499_9ZZZZ</name>
<dbReference type="SMART" id="SM00342">
    <property type="entry name" value="HTH_ARAC"/>
    <property type="match status" value="1"/>
</dbReference>
<keyword evidence="2" id="KW-0238">DNA-binding</keyword>
<dbReference type="InterPro" id="IPR020449">
    <property type="entry name" value="Tscrpt_reg_AraC-type_HTH"/>
</dbReference>
<comment type="caution">
    <text evidence="5">The sequence shown here is derived from an EMBL/GenBank/DDBJ whole genome shotgun (WGS) entry which is preliminary data.</text>
</comment>
<dbReference type="GO" id="GO:0043565">
    <property type="term" value="F:sequence-specific DNA binding"/>
    <property type="evidence" value="ECO:0007669"/>
    <property type="project" value="InterPro"/>
</dbReference>
<accession>A0A645D499</accession>
<sequence length="85" mass="9976">MSVTQLNTWFRQEFNLSLMQYVYQFRLKIARHLLSNDYLSIGEIADQCGFGSANYFIRAFRRCYGMTPGELRRTPSWDPGNDQAL</sequence>
<evidence type="ECO:0000256" key="1">
    <source>
        <dbReference type="ARBA" id="ARBA00023015"/>
    </source>
</evidence>